<keyword evidence="5" id="KW-0676">Redox-active center</keyword>
<dbReference type="PANTHER" id="PTHR13887:SF14">
    <property type="entry name" value="DISULFIDE BOND FORMATION PROTEIN D"/>
    <property type="match status" value="1"/>
</dbReference>
<comment type="caution">
    <text evidence="9">The sequence shown here is derived from an EMBL/GenBank/DDBJ whole genome shotgun (WGS) entry which is preliminary data.</text>
</comment>
<dbReference type="Proteomes" id="UP000177501">
    <property type="component" value="Unassembled WGS sequence"/>
</dbReference>
<evidence type="ECO:0000256" key="3">
    <source>
        <dbReference type="ARBA" id="ARBA00023002"/>
    </source>
</evidence>
<comment type="similarity">
    <text evidence="1">Belongs to the thioredoxin family. DsbA subfamily.</text>
</comment>
<evidence type="ECO:0000259" key="8">
    <source>
        <dbReference type="PROSITE" id="PS51352"/>
    </source>
</evidence>
<evidence type="ECO:0000256" key="5">
    <source>
        <dbReference type="ARBA" id="ARBA00023284"/>
    </source>
</evidence>
<keyword evidence="7" id="KW-0472">Membrane</keyword>
<protein>
    <recommendedName>
        <fullName evidence="8">Thioredoxin domain-containing protein</fullName>
    </recommendedName>
</protein>
<proteinExistence type="inferred from homology"/>
<feature type="region of interest" description="Disordered" evidence="6">
    <location>
        <begin position="49"/>
        <end position="73"/>
    </location>
</feature>
<dbReference type="InterPro" id="IPR036249">
    <property type="entry name" value="Thioredoxin-like_sf"/>
</dbReference>
<gene>
    <name evidence="9" type="ORF">A2955_01190</name>
</gene>
<evidence type="ECO:0000256" key="7">
    <source>
        <dbReference type="SAM" id="Phobius"/>
    </source>
</evidence>
<evidence type="ECO:0000256" key="4">
    <source>
        <dbReference type="ARBA" id="ARBA00023157"/>
    </source>
</evidence>
<reference evidence="9 10" key="1">
    <citation type="journal article" date="2016" name="Nat. Commun.">
        <title>Thousands of microbial genomes shed light on interconnected biogeochemical processes in an aquifer system.</title>
        <authorList>
            <person name="Anantharaman K."/>
            <person name="Brown C.T."/>
            <person name="Hug L.A."/>
            <person name="Sharon I."/>
            <person name="Castelle C.J."/>
            <person name="Probst A.J."/>
            <person name="Thomas B.C."/>
            <person name="Singh A."/>
            <person name="Wilkins M.J."/>
            <person name="Karaoz U."/>
            <person name="Brodie E.L."/>
            <person name="Williams K.H."/>
            <person name="Hubbard S.S."/>
            <person name="Banfield J.F."/>
        </authorList>
    </citation>
    <scope>NUCLEOTIDE SEQUENCE [LARGE SCALE GENOMIC DNA]</scope>
</reference>
<keyword evidence="4" id="KW-1015">Disulfide bond</keyword>
<dbReference type="SUPFAM" id="SSF52833">
    <property type="entry name" value="Thioredoxin-like"/>
    <property type="match status" value="1"/>
</dbReference>
<accession>A0A1F8B667</accession>
<keyword evidence="3" id="KW-0560">Oxidoreductase</keyword>
<evidence type="ECO:0000256" key="1">
    <source>
        <dbReference type="ARBA" id="ARBA00005791"/>
    </source>
</evidence>
<evidence type="ECO:0000313" key="9">
    <source>
        <dbReference type="EMBL" id="OGM59536.1"/>
    </source>
</evidence>
<feature type="transmembrane region" description="Helical" evidence="7">
    <location>
        <begin position="12"/>
        <end position="32"/>
    </location>
</feature>
<dbReference type="Gene3D" id="3.40.30.10">
    <property type="entry name" value="Glutaredoxin"/>
    <property type="match status" value="1"/>
</dbReference>
<feature type="compositionally biased region" description="Low complexity" evidence="6">
    <location>
        <begin position="58"/>
        <end position="67"/>
    </location>
</feature>
<dbReference type="STRING" id="1802514.A2955_01190"/>
<dbReference type="PROSITE" id="PS51352">
    <property type="entry name" value="THIOREDOXIN_2"/>
    <property type="match status" value="1"/>
</dbReference>
<dbReference type="PANTHER" id="PTHR13887">
    <property type="entry name" value="GLUTATHIONE S-TRANSFERASE KAPPA"/>
    <property type="match status" value="1"/>
</dbReference>
<dbReference type="InterPro" id="IPR013766">
    <property type="entry name" value="Thioredoxin_domain"/>
</dbReference>
<keyword evidence="7" id="KW-0812">Transmembrane</keyword>
<dbReference type="InterPro" id="IPR012336">
    <property type="entry name" value="Thioredoxin-like_fold"/>
</dbReference>
<dbReference type="EMBL" id="MGHA01000031">
    <property type="protein sequence ID" value="OGM59536.1"/>
    <property type="molecule type" value="Genomic_DNA"/>
</dbReference>
<dbReference type="GO" id="GO:0016491">
    <property type="term" value="F:oxidoreductase activity"/>
    <property type="evidence" value="ECO:0007669"/>
    <property type="project" value="UniProtKB-KW"/>
</dbReference>
<feature type="domain" description="Thioredoxin" evidence="8">
    <location>
        <begin position="61"/>
        <end position="257"/>
    </location>
</feature>
<organism evidence="9 10">
    <name type="scientific">Candidatus Woesebacteria bacterium RIFCSPLOWO2_01_FULL_37_19</name>
    <dbReference type="NCBI Taxonomy" id="1802514"/>
    <lineage>
        <taxon>Bacteria</taxon>
        <taxon>Candidatus Woeseibacteriota</taxon>
    </lineage>
</organism>
<dbReference type="AlphaFoldDB" id="A0A1F8B667"/>
<dbReference type="Pfam" id="PF13462">
    <property type="entry name" value="Thioredoxin_4"/>
    <property type="match status" value="1"/>
</dbReference>
<sequence length="259" mass="27809">MALKSKSGLLEKLVPILLIASIGLAFAVGMLWQKVQNLEGGGTTRIAGTQAGAGSGAQAGNPQAAGAPSFGSADQVDKLRQDDHIRGDKNARMLLIEYSDLECPFCKRFHPTAQQVVDEYKGQVAWVYRHFPLDQIHQKADKEAEAVECAYELAGNDGFWKLTDKIFEVTPSNNGLDLDDLPKLAGDVGLNQSAFKTCLDSGKMAQHVEADFQSGAKAGVTGTPGNILLDTKTGKTKLIPGALPFENFKTEIDSMLKES</sequence>
<keyword evidence="2" id="KW-0732">Signal</keyword>
<keyword evidence="7" id="KW-1133">Transmembrane helix</keyword>
<evidence type="ECO:0000313" key="10">
    <source>
        <dbReference type="Proteomes" id="UP000177501"/>
    </source>
</evidence>
<name>A0A1F8B667_9BACT</name>
<evidence type="ECO:0000256" key="2">
    <source>
        <dbReference type="ARBA" id="ARBA00022729"/>
    </source>
</evidence>
<evidence type="ECO:0000256" key="6">
    <source>
        <dbReference type="SAM" id="MobiDB-lite"/>
    </source>
</evidence>